<proteinExistence type="predicted"/>
<dbReference type="EMBL" id="FN649760">
    <property type="protein sequence ID" value="CBJ31105.1"/>
    <property type="molecule type" value="Genomic_DNA"/>
</dbReference>
<feature type="compositionally biased region" description="Basic and acidic residues" evidence="1">
    <location>
        <begin position="28"/>
        <end position="47"/>
    </location>
</feature>
<dbReference type="InParanoid" id="D7FSG4"/>
<evidence type="ECO:0000313" key="3">
    <source>
        <dbReference type="Proteomes" id="UP000002630"/>
    </source>
</evidence>
<dbReference type="Proteomes" id="UP000002630">
    <property type="component" value="Unassembled WGS sequence"/>
</dbReference>
<name>D7FSG4_ECTSI</name>
<dbReference type="AlphaFoldDB" id="D7FSG4"/>
<protein>
    <submittedName>
        <fullName evidence="2">Uncharacterized protein</fullName>
    </submittedName>
</protein>
<evidence type="ECO:0000313" key="2">
    <source>
        <dbReference type="EMBL" id="CBJ31105.1"/>
    </source>
</evidence>
<reference evidence="2 3" key="1">
    <citation type="journal article" date="2010" name="Nature">
        <title>The Ectocarpus genome and the independent evolution of multicellularity in brown algae.</title>
        <authorList>
            <person name="Cock J.M."/>
            <person name="Sterck L."/>
            <person name="Rouze P."/>
            <person name="Scornet D."/>
            <person name="Allen A.E."/>
            <person name="Amoutzias G."/>
            <person name="Anthouard V."/>
            <person name="Artiguenave F."/>
            <person name="Aury J.M."/>
            <person name="Badger J.H."/>
            <person name="Beszteri B."/>
            <person name="Billiau K."/>
            <person name="Bonnet E."/>
            <person name="Bothwell J.H."/>
            <person name="Bowler C."/>
            <person name="Boyen C."/>
            <person name="Brownlee C."/>
            <person name="Carrano C.J."/>
            <person name="Charrier B."/>
            <person name="Cho G.Y."/>
            <person name="Coelho S.M."/>
            <person name="Collen J."/>
            <person name="Corre E."/>
            <person name="Da Silva C."/>
            <person name="Delage L."/>
            <person name="Delaroque N."/>
            <person name="Dittami S.M."/>
            <person name="Doulbeau S."/>
            <person name="Elias M."/>
            <person name="Farnham G."/>
            <person name="Gachon C.M."/>
            <person name="Gschloessl B."/>
            <person name="Heesch S."/>
            <person name="Jabbari K."/>
            <person name="Jubin C."/>
            <person name="Kawai H."/>
            <person name="Kimura K."/>
            <person name="Kloareg B."/>
            <person name="Kupper F.C."/>
            <person name="Lang D."/>
            <person name="Le Bail A."/>
            <person name="Leblanc C."/>
            <person name="Lerouge P."/>
            <person name="Lohr M."/>
            <person name="Lopez P.J."/>
            <person name="Martens C."/>
            <person name="Maumus F."/>
            <person name="Michel G."/>
            <person name="Miranda-Saavedra D."/>
            <person name="Morales J."/>
            <person name="Moreau H."/>
            <person name="Motomura T."/>
            <person name="Nagasato C."/>
            <person name="Napoli C.A."/>
            <person name="Nelson D.R."/>
            <person name="Nyvall-Collen P."/>
            <person name="Peters A.F."/>
            <person name="Pommier C."/>
            <person name="Potin P."/>
            <person name="Poulain J."/>
            <person name="Quesneville H."/>
            <person name="Read B."/>
            <person name="Rensing S.A."/>
            <person name="Ritter A."/>
            <person name="Rousvoal S."/>
            <person name="Samanta M."/>
            <person name="Samson G."/>
            <person name="Schroeder D.C."/>
            <person name="Segurens B."/>
            <person name="Strittmatter M."/>
            <person name="Tonon T."/>
            <person name="Tregear J.W."/>
            <person name="Valentin K."/>
            <person name="von Dassow P."/>
            <person name="Yamagishi T."/>
            <person name="Van de Peer Y."/>
            <person name="Wincker P."/>
        </authorList>
    </citation>
    <scope>NUCLEOTIDE SEQUENCE [LARGE SCALE GENOMIC DNA]</scope>
    <source>
        <strain evidence="3">Ec32 / CCAP1310/4</strain>
    </source>
</reference>
<keyword evidence="3" id="KW-1185">Reference proteome</keyword>
<organism evidence="2 3">
    <name type="scientific">Ectocarpus siliculosus</name>
    <name type="common">Brown alga</name>
    <name type="synonym">Conferva siliculosa</name>
    <dbReference type="NCBI Taxonomy" id="2880"/>
    <lineage>
        <taxon>Eukaryota</taxon>
        <taxon>Sar</taxon>
        <taxon>Stramenopiles</taxon>
        <taxon>Ochrophyta</taxon>
        <taxon>PX clade</taxon>
        <taxon>Phaeophyceae</taxon>
        <taxon>Ectocarpales</taxon>
        <taxon>Ectocarpaceae</taxon>
        <taxon>Ectocarpus</taxon>
    </lineage>
</organism>
<sequence>MHSSDSFSNGVQPYLEAYASRRSYVPIGDKKEDGQRGTRDRGAEREGMQQLGWRRAVGVVAIVGLFCSAVSASSSRWIAPGGGTSAPEQPLQDVGSSYHGMLDDAFEKGNLMVGRCEHGSNSSSRSALSVSLVMEVSNVNARVVDSSLLLTCDRCSESTVPRT</sequence>
<accession>D7FSG4</accession>
<evidence type="ECO:0000256" key="1">
    <source>
        <dbReference type="SAM" id="MobiDB-lite"/>
    </source>
</evidence>
<feature type="region of interest" description="Disordered" evidence="1">
    <location>
        <begin position="26"/>
        <end position="47"/>
    </location>
</feature>
<gene>
    <name evidence="2" type="ORF">Esi_0233_0022</name>
</gene>